<keyword evidence="1" id="KW-0812">Transmembrane</keyword>
<gene>
    <name evidence="2" type="ORF">PM2_030</name>
</gene>
<organism evidence="2 3">
    <name type="scientific">Pectobacterium bacteriophage PM2</name>
    <dbReference type="NCBI Taxonomy" id="1429794"/>
    <lineage>
        <taxon>Viruses</taxon>
        <taxon>Duplodnaviria</taxon>
        <taxon>Heunggongvirae</taxon>
        <taxon>Uroviricota</taxon>
        <taxon>Caudoviricetes</taxon>
        <taxon>Pantevenvirales</taxon>
        <taxon>Straboviridae</taxon>
        <taxon>Tevenvirinae</taxon>
        <taxon>Mosugukvirus</taxon>
        <taxon>Mosugukvirus pm2</taxon>
    </lineage>
</organism>
<dbReference type="RefSeq" id="YP_009211451.1">
    <property type="nucleotide sequence ID" value="NC_028940.1"/>
</dbReference>
<reference evidence="2 3" key="1">
    <citation type="journal article" date="2015" name="Plant Pathol. J.">
        <title>Isolation and Genomic Characterization of the T4-Like Bacteriophage PM2 Infecting Pectobacterium carotovorum subsp. carotovorum.</title>
        <authorList>
            <person name="Lim J.A."/>
            <person name="Lee D.H."/>
            <person name="Heu S."/>
        </authorList>
    </citation>
    <scope>NUCLEOTIDE SEQUENCE [LARGE SCALE GENOMIC DNA]</scope>
</reference>
<dbReference type="OrthoDB" id="25621at10239"/>
<sequence>MGLIFYQIWRLADAKDKKLLLIFLAFDVIVWNFIFVPLAHTQGVLLPSVSMEHINSILNIFLGSGVS</sequence>
<protein>
    <submittedName>
        <fullName evidence="2">Uncharacterized protein</fullName>
    </submittedName>
</protein>
<feature type="transmembrane region" description="Helical" evidence="1">
    <location>
        <begin position="20"/>
        <end position="40"/>
    </location>
</feature>
<dbReference type="Proteomes" id="UP000030739">
    <property type="component" value="Segment"/>
</dbReference>
<dbReference type="KEGG" id="vg:26637923"/>
<accession>A0A0A0Q3A9</accession>
<evidence type="ECO:0000256" key="1">
    <source>
        <dbReference type="SAM" id="Phobius"/>
    </source>
</evidence>
<evidence type="ECO:0000313" key="3">
    <source>
        <dbReference type="Proteomes" id="UP000030739"/>
    </source>
</evidence>
<keyword evidence="3" id="KW-1185">Reference proteome</keyword>
<keyword evidence="1" id="KW-0472">Membrane</keyword>
<name>A0A0A0Q3A9_9CAUD</name>
<evidence type="ECO:0000313" key="2">
    <source>
        <dbReference type="EMBL" id="AHY24992.1"/>
    </source>
</evidence>
<dbReference type="GeneID" id="26637923"/>
<keyword evidence="1" id="KW-1133">Transmembrane helix</keyword>
<dbReference type="EMBL" id="KF835987">
    <property type="protein sequence ID" value="AHY24992.1"/>
    <property type="molecule type" value="Genomic_DNA"/>
</dbReference>
<proteinExistence type="predicted"/>